<protein>
    <submittedName>
        <fullName evidence="2">Uncharacterized protein</fullName>
    </submittedName>
</protein>
<feature type="transmembrane region" description="Helical" evidence="1">
    <location>
        <begin position="6"/>
        <end position="24"/>
    </location>
</feature>
<sequence>MPDTLLIAGTFVLAIVATLVLVVVRRRLDRSYETRVDSLEERLAETHSVDRTHLERPPTIRDLAVVDRTDDGRPVYVPIVRIDLGMTEAPSMDLVFEFAASTLEAIHPVLEADPDVRVRHYDIQFTFGPSGLFVSRLCQRVSVPFELADSYCADPQFSVYNLGRMLEKRDDGTDDSAIVWGPCHVTYERSR</sequence>
<comment type="caution">
    <text evidence="2">The sequence shown here is derived from an EMBL/GenBank/DDBJ whole genome shotgun (WGS) entry which is preliminary data.</text>
</comment>
<dbReference type="RefSeq" id="WP_342805823.1">
    <property type="nucleotide sequence ID" value="NZ_JAOPJZ010000001.1"/>
</dbReference>
<evidence type="ECO:0000313" key="3">
    <source>
        <dbReference type="Proteomes" id="UP001321047"/>
    </source>
</evidence>
<keyword evidence="1" id="KW-0812">Transmembrane</keyword>
<name>A0AAP3E5U9_9EURY</name>
<organism evidence="2 3">
    <name type="scientific">Natronosalvus hydrolyticus</name>
    <dbReference type="NCBI Taxonomy" id="2979988"/>
    <lineage>
        <taxon>Archaea</taxon>
        <taxon>Methanobacteriati</taxon>
        <taxon>Methanobacteriota</taxon>
        <taxon>Stenosarchaea group</taxon>
        <taxon>Halobacteria</taxon>
        <taxon>Halobacteriales</taxon>
        <taxon>Natrialbaceae</taxon>
        <taxon>Natronosalvus</taxon>
    </lineage>
</organism>
<dbReference type="EMBL" id="JAOPJZ010000001">
    <property type="protein sequence ID" value="MCU4750744.1"/>
    <property type="molecule type" value="Genomic_DNA"/>
</dbReference>
<proteinExistence type="predicted"/>
<reference evidence="2 3" key="1">
    <citation type="submission" date="2022-09" db="EMBL/GenBank/DDBJ databases">
        <title>Enrichment on poylsaccharides allowed isolation of novel metabolic and taxonomic groups of Haloarchaea.</title>
        <authorList>
            <person name="Sorokin D.Y."/>
            <person name="Elcheninov A.G."/>
            <person name="Khizhniak T.V."/>
            <person name="Kolganova T.V."/>
            <person name="Kublanov I.V."/>
        </authorList>
    </citation>
    <scope>NUCLEOTIDE SEQUENCE [LARGE SCALE GENOMIC DNA]</scope>
    <source>
        <strain evidence="2 3">AArc-curdl1</strain>
    </source>
</reference>
<dbReference type="Proteomes" id="UP001321047">
    <property type="component" value="Unassembled WGS sequence"/>
</dbReference>
<keyword evidence="3" id="KW-1185">Reference proteome</keyword>
<evidence type="ECO:0000256" key="1">
    <source>
        <dbReference type="SAM" id="Phobius"/>
    </source>
</evidence>
<keyword evidence="1" id="KW-1133">Transmembrane helix</keyword>
<gene>
    <name evidence="2" type="ORF">OB919_01910</name>
</gene>
<keyword evidence="1" id="KW-0472">Membrane</keyword>
<evidence type="ECO:0000313" key="2">
    <source>
        <dbReference type="EMBL" id="MCU4750744.1"/>
    </source>
</evidence>
<dbReference type="AlphaFoldDB" id="A0AAP3E5U9"/>
<accession>A0AAP3E5U9</accession>